<organism evidence="1 2">
    <name type="scientific">Methylobacterium oryzihabitans</name>
    <dbReference type="NCBI Taxonomy" id="2499852"/>
    <lineage>
        <taxon>Bacteria</taxon>
        <taxon>Pseudomonadati</taxon>
        <taxon>Pseudomonadota</taxon>
        <taxon>Alphaproteobacteria</taxon>
        <taxon>Hyphomicrobiales</taxon>
        <taxon>Methylobacteriaceae</taxon>
        <taxon>Methylobacterium</taxon>
    </lineage>
</organism>
<name>A0A437P895_9HYPH</name>
<dbReference type="SUPFAM" id="SSF53474">
    <property type="entry name" value="alpha/beta-Hydrolases"/>
    <property type="match status" value="1"/>
</dbReference>
<proteinExistence type="predicted"/>
<dbReference type="RefSeq" id="WP_127728984.1">
    <property type="nucleotide sequence ID" value="NZ_SACP01000009.1"/>
</dbReference>
<sequence>MPLVFVHGVATRPSAQHAAMVKQRDALFRSLVFKRDDLTIVNPDWGSFAAKFGDDLPWLPAPRGNEIFDVGDGGPPGGLGPEALDGRLALGTIAGTDAEQAIDLVAMAALDAAIRDAALQFNDPDAAATGDAMRLAQASAALLEAKGIGRKDGPTGIGTLAAADNGAFADALDVELARAGGPVEAYGIGDTVRGAIGHLVGLVGNGVSDLVLKATRRDLSRAVSLFLGDILVYLRERDTPGDQGTRARIFAPIQAALVAGATAPRAAGEPFVVVGHSLGGVILYDLLTDDAARAELAEAIGAPIRIDALFTVGSQPGFFADLGLYPGGRPSDGVKLPMPEGVRHWMNVFDYTDVFSFQCGQAFEGVRDFGYDTVTDLLRAHGAYFLRPSFYGRMRARLAELDRA</sequence>
<keyword evidence="2" id="KW-1185">Reference proteome</keyword>
<dbReference type="EMBL" id="SACP01000009">
    <property type="protein sequence ID" value="RVU18477.1"/>
    <property type="molecule type" value="Genomic_DNA"/>
</dbReference>
<comment type="caution">
    <text evidence="1">The sequence shown here is derived from an EMBL/GenBank/DDBJ whole genome shotgun (WGS) entry which is preliminary data.</text>
</comment>
<reference evidence="1 2" key="1">
    <citation type="submission" date="2019-01" db="EMBL/GenBank/DDBJ databases">
        <authorList>
            <person name="Chen W.-M."/>
        </authorList>
    </citation>
    <scope>NUCLEOTIDE SEQUENCE [LARGE SCALE GENOMIC DNA]</scope>
    <source>
        <strain evidence="1 2">TER-1</strain>
    </source>
</reference>
<dbReference type="AlphaFoldDB" id="A0A437P895"/>
<dbReference type="OrthoDB" id="980024at2"/>
<dbReference type="InterPro" id="IPR029058">
    <property type="entry name" value="AB_hydrolase_fold"/>
</dbReference>
<protein>
    <submittedName>
        <fullName evidence="1">Uncharacterized protein</fullName>
    </submittedName>
</protein>
<accession>A0A437P895</accession>
<evidence type="ECO:0000313" key="1">
    <source>
        <dbReference type="EMBL" id="RVU18477.1"/>
    </source>
</evidence>
<dbReference type="Proteomes" id="UP000286997">
    <property type="component" value="Unassembled WGS sequence"/>
</dbReference>
<gene>
    <name evidence="1" type="ORF">EOE48_11370</name>
</gene>
<evidence type="ECO:0000313" key="2">
    <source>
        <dbReference type="Proteomes" id="UP000286997"/>
    </source>
</evidence>